<dbReference type="AlphaFoldDB" id="A0A2A9ESF2"/>
<feature type="signal peptide" evidence="1">
    <location>
        <begin position="1"/>
        <end position="29"/>
    </location>
</feature>
<sequence>MSRNDARHLPLTTALLATAALLLAGCAAADDEPDDVVAADASAPAAVAPATSSDCAGGVVVDPQGSPDEQKLYTAIVLSKVSGSGEVAVVDSWDRQEDAGLKVRGGATDAQQAVLDDALAGGLLAVQRAPRLADPAELLVGKDKGRYVQYSYTRRSTQDVVVSCADGTEPVEASWTSFELVSTGLSSCTDTPDPVSEFVAADAISTYCDRA</sequence>
<dbReference type="RefSeq" id="WP_098461942.1">
    <property type="nucleotide sequence ID" value="NZ_PDJJ01000001.1"/>
</dbReference>
<keyword evidence="3" id="KW-1185">Reference proteome</keyword>
<dbReference type="Proteomes" id="UP000224130">
    <property type="component" value="Unassembled WGS sequence"/>
</dbReference>
<keyword evidence="1" id="KW-0732">Signal</keyword>
<dbReference type="PROSITE" id="PS51257">
    <property type="entry name" value="PROKAR_LIPOPROTEIN"/>
    <property type="match status" value="1"/>
</dbReference>
<proteinExistence type="predicted"/>
<protein>
    <recommendedName>
        <fullName evidence="4">Lipoprotein</fullName>
    </recommendedName>
</protein>
<feature type="chain" id="PRO_5012766853" description="Lipoprotein" evidence="1">
    <location>
        <begin position="30"/>
        <end position="211"/>
    </location>
</feature>
<dbReference type="EMBL" id="PDJJ01000001">
    <property type="protein sequence ID" value="PFG41461.1"/>
    <property type="molecule type" value="Genomic_DNA"/>
</dbReference>
<evidence type="ECO:0000256" key="1">
    <source>
        <dbReference type="SAM" id="SignalP"/>
    </source>
</evidence>
<organism evidence="2 3">
    <name type="scientific">Isoptericola jiangsuensis</name>
    <dbReference type="NCBI Taxonomy" id="548579"/>
    <lineage>
        <taxon>Bacteria</taxon>
        <taxon>Bacillati</taxon>
        <taxon>Actinomycetota</taxon>
        <taxon>Actinomycetes</taxon>
        <taxon>Micrococcales</taxon>
        <taxon>Promicromonosporaceae</taxon>
        <taxon>Isoptericola</taxon>
    </lineage>
</organism>
<accession>A0A2A9ESF2</accession>
<evidence type="ECO:0000313" key="3">
    <source>
        <dbReference type="Proteomes" id="UP000224130"/>
    </source>
</evidence>
<gene>
    <name evidence="2" type="ORF">ATJ88_0100</name>
</gene>
<comment type="caution">
    <text evidence="2">The sequence shown here is derived from an EMBL/GenBank/DDBJ whole genome shotgun (WGS) entry which is preliminary data.</text>
</comment>
<reference evidence="2 3" key="1">
    <citation type="submission" date="2017-10" db="EMBL/GenBank/DDBJ databases">
        <title>Sequencing the genomes of 1000 actinobacteria strains.</title>
        <authorList>
            <person name="Klenk H.-P."/>
        </authorList>
    </citation>
    <scope>NUCLEOTIDE SEQUENCE [LARGE SCALE GENOMIC DNA]</scope>
    <source>
        <strain evidence="2 3">DSM 21863</strain>
    </source>
</reference>
<name>A0A2A9ESF2_9MICO</name>
<evidence type="ECO:0000313" key="2">
    <source>
        <dbReference type="EMBL" id="PFG41461.1"/>
    </source>
</evidence>
<evidence type="ECO:0008006" key="4">
    <source>
        <dbReference type="Google" id="ProtNLM"/>
    </source>
</evidence>